<protein>
    <recommendedName>
        <fullName evidence="13">G-protein coupled receptors family 3 profile domain-containing protein</fullName>
    </recommendedName>
</protein>
<evidence type="ECO:0000256" key="6">
    <source>
        <dbReference type="ARBA" id="ARBA00022989"/>
    </source>
</evidence>
<reference evidence="15" key="1">
    <citation type="journal article" date="2016" name="Nature">
        <title>Genome evolution in the allotetraploid frog Xenopus laevis.</title>
        <authorList>
            <person name="Session A.M."/>
            <person name="Uno Y."/>
            <person name="Kwon T."/>
            <person name="Chapman J.A."/>
            <person name="Toyoda A."/>
            <person name="Takahashi S."/>
            <person name="Fukui A."/>
            <person name="Hikosaka A."/>
            <person name="Suzuki A."/>
            <person name="Kondo M."/>
            <person name="van Heeringen S.J."/>
            <person name="Quigley I."/>
            <person name="Heinz S."/>
            <person name="Ogino H."/>
            <person name="Ochi H."/>
            <person name="Hellsten U."/>
            <person name="Lyons J.B."/>
            <person name="Simakov O."/>
            <person name="Putnam N."/>
            <person name="Stites J."/>
            <person name="Kuroki Y."/>
            <person name="Tanaka T."/>
            <person name="Michiue T."/>
            <person name="Watanabe M."/>
            <person name="Bogdanovic O."/>
            <person name="Lister R."/>
            <person name="Georgiou G."/>
            <person name="Paranjpe S.S."/>
            <person name="van Kruijsbergen I."/>
            <person name="Shu S."/>
            <person name="Carlson J."/>
            <person name="Kinoshita T."/>
            <person name="Ohta Y."/>
            <person name="Mawaribuchi S."/>
            <person name="Jenkins J."/>
            <person name="Grimwood J."/>
            <person name="Schmutz J."/>
            <person name="Mitros T."/>
            <person name="Mozaffari S.V."/>
            <person name="Suzuki Y."/>
            <person name="Haramoto Y."/>
            <person name="Yamamoto T.S."/>
            <person name="Takagi C."/>
            <person name="Heald R."/>
            <person name="Miller K."/>
            <person name="Haudenschild C."/>
            <person name="Kitzman J."/>
            <person name="Nakayama T."/>
            <person name="Izutsu Y."/>
            <person name="Robert J."/>
            <person name="Fortriede J."/>
            <person name="Burns K."/>
            <person name="Lotay V."/>
            <person name="Karimi K."/>
            <person name="Yasuoka Y."/>
            <person name="Dichmann D.S."/>
            <person name="Flajnik M.F."/>
            <person name="Houston D.W."/>
            <person name="Shendure J."/>
            <person name="DuPasquier L."/>
            <person name="Vize P.D."/>
            <person name="Zorn A.M."/>
            <person name="Ito M."/>
            <person name="Marcotte E.M."/>
            <person name="Wallingford J.B."/>
            <person name="Ito Y."/>
            <person name="Asashima M."/>
            <person name="Ueno N."/>
            <person name="Matsuda Y."/>
            <person name="Veenstra G.J."/>
            <person name="Fujiyama A."/>
            <person name="Harland R.M."/>
            <person name="Taira M."/>
            <person name="Rokhsar D.S."/>
        </authorList>
    </citation>
    <scope>NUCLEOTIDE SEQUENCE [LARGE SCALE GENOMIC DNA]</scope>
    <source>
        <strain evidence="15">J</strain>
    </source>
</reference>
<evidence type="ECO:0000313" key="15">
    <source>
        <dbReference type="Proteomes" id="UP000694892"/>
    </source>
</evidence>
<feature type="transmembrane region" description="Helical" evidence="12">
    <location>
        <begin position="775"/>
        <end position="798"/>
    </location>
</feature>
<evidence type="ECO:0000313" key="14">
    <source>
        <dbReference type="EMBL" id="OCT68944.1"/>
    </source>
</evidence>
<keyword evidence="6 12" id="KW-1133">Transmembrane helix</keyword>
<comment type="subcellular location">
    <subcellularLocation>
        <location evidence="1">Cell membrane</location>
        <topology evidence="1">Multi-pass membrane protein</topology>
    </subcellularLocation>
</comment>
<keyword evidence="9" id="KW-0675">Receptor</keyword>
<dbReference type="PANTHER" id="PTHR24061:SF553">
    <property type="entry name" value="VOMERONASAL TYPE-2 RECEPTOR 26"/>
    <property type="match status" value="1"/>
</dbReference>
<evidence type="ECO:0000256" key="12">
    <source>
        <dbReference type="SAM" id="Phobius"/>
    </source>
</evidence>
<dbReference type="GO" id="GO:0005886">
    <property type="term" value="C:plasma membrane"/>
    <property type="evidence" value="ECO:0007669"/>
    <property type="project" value="UniProtKB-SubCell"/>
</dbReference>
<dbReference type="PANTHER" id="PTHR24061">
    <property type="entry name" value="CALCIUM-SENSING RECEPTOR-RELATED"/>
    <property type="match status" value="1"/>
</dbReference>
<keyword evidence="8 12" id="KW-0472">Membrane</keyword>
<keyword evidence="3" id="KW-1003">Cell membrane</keyword>
<dbReference type="OMA" id="FHNWKNT"/>
<dbReference type="Gene3D" id="3.40.50.2300">
    <property type="match status" value="2"/>
</dbReference>
<dbReference type="SUPFAM" id="SSF53822">
    <property type="entry name" value="Periplasmic binding protein-like I"/>
    <property type="match status" value="1"/>
</dbReference>
<gene>
    <name evidence="14" type="ORF">XELAEV_18040252mg</name>
</gene>
<dbReference type="InterPro" id="IPR004073">
    <property type="entry name" value="GPCR_3_vmron_rcpt_2"/>
</dbReference>
<evidence type="ECO:0000256" key="7">
    <source>
        <dbReference type="ARBA" id="ARBA00023040"/>
    </source>
</evidence>
<evidence type="ECO:0000256" key="3">
    <source>
        <dbReference type="ARBA" id="ARBA00022475"/>
    </source>
</evidence>
<evidence type="ECO:0000256" key="2">
    <source>
        <dbReference type="ARBA" id="ARBA00007242"/>
    </source>
</evidence>
<dbReference type="InterPro" id="IPR038550">
    <property type="entry name" value="GPCR_3_9-Cys_sf"/>
</dbReference>
<proteinExistence type="inferred from homology"/>
<dbReference type="RefSeq" id="XP_018086379.2">
    <property type="nucleotide sequence ID" value="XM_018230890.2"/>
</dbReference>
<sequence>MKSLRSPPAIQHIKQRMLCSRTKNVASILVLMLLTLPLCLEVVSASSGKSMLKAQNCEIKRNFNAFHTRYSLDGDIIIGGIMNVFLLNTIYFIADISHSHFYRIPPYFPGCFQPSIDYMRHTLAFIYAIEEINSNDKILPNISLGYIMYDACSNEVIALDRIFRILSEINEAIPNYSCQKSHKPVAIIGHSLSSTTNIIAQITQLYGYSQLSYGAMDPVFNDRTLFPSVYRTVPNEYLQFEVIVQLLIHFKWKWVGIISLDDISNHKACLELIKEMKKWGICVEYHIVIPVSANVNMIDIVKVIQQSTATIIILYCTLLQIINLTKYWRADESQITGKVFVASVAFNAINDYVYMQYFITLNGSLFISVYKGEIPGFKSYLSHRDWERMPDKNFVENFKLFLNCFTLLSNDSKSHCFLFHNWKNTNYITSVIYNTIHILAQALHQMHLDRELFDNGSEHLADESKYKLNRYLKNVHLKTLYDEIFFNEQGSVAGKFDILNLIIESKNQIRKIPVGSFVSSASPKLFINESAIVWNPYFKTTPVSLCNKICPTGFRKSLEKGKFPCCYDCIRCSEGEIASFPDAENCLQCPEDHWSNPNRDFCLRKAVDFLSYGNCLGIVLATSALLFSVCTSAVLWIFIKNRSSLIVKANNRNLSYILLVSLFLSFCCSFLFIGRPVPITCILRQPTFLFLYTVAISSLLGKTLTVIIAFHATKPGTRLRKFLGSRISIYLVLLCSLGKLVICSTWLIWATPFVALDTKTTQQTMTLWCNEGSIVAFYVAVAYVAVLALISFIVAFLARKLPDRYNEAQYITFSMLMFFSVWVSFIPTYLSTKGKYMVAVEIFAILASTAGLLYCVFVPKCYIIFLKDHLNTQKGKLKIIQHIHHNMRNM</sequence>
<keyword evidence="5" id="KW-0732">Signal</keyword>
<evidence type="ECO:0000256" key="10">
    <source>
        <dbReference type="ARBA" id="ARBA00023180"/>
    </source>
</evidence>
<dbReference type="GO" id="GO:0004930">
    <property type="term" value="F:G protein-coupled receptor activity"/>
    <property type="evidence" value="ECO:0007669"/>
    <property type="project" value="UniProtKB-KW"/>
</dbReference>
<organism evidence="14 15">
    <name type="scientific">Xenopus laevis</name>
    <name type="common">African clawed frog</name>
    <dbReference type="NCBI Taxonomy" id="8355"/>
    <lineage>
        <taxon>Eukaryota</taxon>
        <taxon>Metazoa</taxon>
        <taxon>Chordata</taxon>
        <taxon>Craniata</taxon>
        <taxon>Vertebrata</taxon>
        <taxon>Euteleostomi</taxon>
        <taxon>Amphibia</taxon>
        <taxon>Batrachia</taxon>
        <taxon>Anura</taxon>
        <taxon>Pipoidea</taxon>
        <taxon>Pipidae</taxon>
        <taxon>Xenopodinae</taxon>
        <taxon>Xenopus</taxon>
        <taxon>Xenopus</taxon>
    </lineage>
</organism>
<dbReference type="OrthoDB" id="5984008at2759"/>
<feature type="transmembrane region" description="Helical" evidence="12">
    <location>
        <begin position="609"/>
        <end position="636"/>
    </location>
</feature>
<evidence type="ECO:0000256" key="1">
    <source>
        <dbReference type="ARBA" id="ARBA00004651"/>
    </source>
</evidence>
<evidence type="ECO:0000256" key="11">
    <source>
        <dbReference type="ARBA" id="ARBA00023224"/>
    </source>
</evidence>
<dbReference type="PROSITE" id="PS50259">
    <property type="entry name" value="G_PROTEIN_RECEP_F3_4"/>
    <property type="match status" value="1"/>
</dbReference>
<dbReference type="Pfam" id="PF07562">
    <property type="entry name" value="NCD3G"/>
    <property type="match status" value="1"/>
</dbReference>
<dbReference type="Gene3D" id="2.10.50.30">
    <property type="entry name" value="GPCR, family 3, nine cysteines domain"/>
    <property type="match status" value="1"/>
</dbReference>
<dbReference type="Proteomes" id="UP000694892">
    <property type="component" value="Chromosome 8L"/>
</dbReference>
<evidence type="ECO:0000256" key="5">
    <source>
        <dbReference type="ARBA" id="ARBA00022729"/>
    </source>
</evidence>
<dbReference type="KEGG" id="xla:108699032"/>
<feature type="transmembrane region" description="Helical" evidence="12">
    <location>
        <begin position="689"/>
        <end position="710"/>
    </location>
</feature>
<evidence type="ECO:0000256" key="9">
    <source>
        <dbReference type="ARBA" id="ARBA00023170"/>
    </source>
</evidence>
<name>A0A974H8Q8_XENLA</name>
<dbReference type="FunFam" id="2.10.50.30:FF:000002">
    <property type="entry name" value="Vomeronasal 2 receptor, h1"/>
    <property type="match status" value="1"/>
</dbReference>
<dbReference type="Pfam" id="PF00003">
    <property type="entry name" value="7tm_3"/>
    <property type="match status" value="1"/>
</dbReference>
<feature type="transmembrane region" description="Helical" evidence="12">
    <location>
        <begin position="731"/>
        <end position="755"/>
    </location>
</feature>
<feature type="transmembrane region" description="Helical" evidence="12">
    <location>
        <begin position="656"/>
        <end position="677"/>
    </location>
</feature>
<dbReference type="InterPro" id="IPR011500">
    <property type="entry name" value="GPCR_3_9-Cys_dom"/>
</dbReference>
<dbReference type="PRINTS" id="PR01535">
    <property type="entry name" value="VOMERONASL2R"/>
</dbReference>
<keyword evidence="10" id="KW-0325">Glycoprotein</keyword>
<keyword evidence="7" id="KW-0297">G-protein coupled receptor</keyword>
<evidence type="ECO:0000259" key="13">
    <source>
        <dbReference type="PROSITE" id="PS50259"/>
    </source>
</evidence>
<feature type="transmembrane region" description="Helical" evidence="12">
    <location>
        <begin position="836"/>
        <end position="857"/>
    </location>
</feature>
<dbReference type="InterPro" id="IPR000337">
    <property type="entry name" value="GPCR_3"/>
</dbReference>
<dbReference type="PRINTS" id="PR00248">
    <property type="entry name" value="GPCRMGR"/>
</dbReference>
<comment type="similarity">
    <text evidence="2">Belongs to the G-protein coupled receptor 3 family.</text>
</comment>
<dbReference type="InterPro" id="IPR001828">
    <property type="entry name" value="ANF_lig-bd_rcpt"/>
</dbReference>
<evidence type="ECO:0000256" key="8">
    <source>
        <dbReference type="ARBA" id="ARBA00023136"/>
    </source>
</evidence>
<accession>A0A974H8Q8</accession>
<dbReference type="InterPro" id="IPR017978">
    <property type="entry name" value="GPCR_3_C"/>
</dbReference>
<keyword evidence="4 12" id="KW-0812">Transmembrane</keyword>
<evidence type="ECO:0000256" key="4">
    <source>
        <dbReference type="ARBA" id="ARBA00022692"/>
    </source>
</evidence>
<dbReference type="FunFam" id="3.40.50.2300:FF:000024">
    <property type="entry name" value="Vomeronasal 2, receptor 73"/>
    <property type="match status" value="1"/>
</dbReference>
<dbReference type="Pfam" id="PF01094">
    <property type="entry name" value="ANF_receptor"/>
    <property type="match status" value="1"/>
</dbReference>
<keyword evidence="11" id="KW-0807">Transducer</keyword>
<feature type="domain" description="G-protein coupled receptors family 3 profile" evidence="13">
    <location>
        <begin position="616"/>
        <end position="874"/>
    </location>
</feature>
<dbReference type="InterPro" id="IPR000068">
    <property type="entry name" value="GPCR_3_Ca_sens_rcpt-rel"/>
</dbReference>
<dbReference type="InterPro" id="IPR028082">
    <property type="entry name" value="Peripla_BP_I"/>
</dbReference>
<feature type="transmembrane region" description="Helical" evidence="12">
    <location>
        <begin position="810"/>
        <end position="830"/>
    </location>
</feature>
<dbReference type="AlphaFoldDB" id="A0A974H8Q8"/>
<dbReference type="EMBL" id="CM004480">
    <property type="protein sequence ID" value="OCT68944.1"/>
    <property type="molecule type" value="Genomic_DNA"/>
</dbReference>
<dbReference type="FunFam" id="3.40.50.2300:FF:000728">
    <property type="entry name" value="Uncharacterized protein"/>
    <property type="match status" value="1"/>
</dbReference>